<accession>A0A7X4GDM5</accession>
<dbReference type="Proteomes" id="UP000465810">
    <property type="component" value="Unassembled WGS sequence"/>
</dbReference>
<organism evidence="1 2">
    <name type="scientific">Novosphingobium silvae</name>
    <dbReference type="NCBI Taxonomy" id="2692619"/>
    <lineage>
        <taxon>Bacteria</taxon>
        <taxon>Pseudomonadati</taxon>
        <taxon>Pseudomonadota</taxon>
        <taxon>Alphaproteobacteria</taxon>
        <taxon>Sphingomonadales</taxon>
        <taxon>Sphingomonadaceae</taxon>
        <taxon>Novosphingobium</taxon>
    </lineage>
</organism>
<protein>
    <submittedName>
        <fullName evidence="1">DUF2093 domain-containing protein</fullName>
    </submittedName>
</protein>
<sequence>MLMSSADRPAKLAYGPNGFRVLSAGHYVTCAVTGEKIPLELLRYWSAERQEPYASAEIATKRLIGQA</sequence>
<keyword evidence="2" id="KW-1185">Reference proteome</keyword>
<comment type="caution">
    <text evidence="1">The sequence shown here is derived from an EMBL/GenBank/DDBJ whole genome shotgun (WGS) entry which is preliminary data.</text>
</comment>
<dbReference type="InterPro" id="IPR018661">
    <property type="entry name" value="DUF2093"/>
</dbReference>
<gene>
    <name evidence="1" type="ORF">GR702_02720</name>
</gene>
<name>A0A7X4GDM5_9SPHN</name>
<dbReference type="Pfam" id="PF09866">
    <property type="entry name" value="DUF2093"/>
    <property type="match status" value="1"/>
</dbReference>
<dbReference type="EMBL" id="WVTD01000001">
    <property type="protein sequence ID" value="MYL96690.1"/>
    <property type="molecule type" value="Genomic_DNA"/>
</dbReference>
<dbReference type="RefSeq" id="WP_160984383.1">
    <property type="nucleotide sequence ID" value="NZ_WVTD01000001.1"/>
</dbReference>
<evidence type="ECO:0000313" key="1">
    <source>
        <dbReference type="EMBL" id="MYL96690.1"/>
    </source>
</evidence>
<reference evidence="1 2" key="1">
    <citation type="submission" date="2019-12" db="EMBL/GenBank/DDBJ databases">
        <authorList>
            <person name="Feng G."/>
            <person name="Zhu H."/>
        </authorList>
    </citation>
    <scope>NUCLEOTIDE SEQUENCE [LARGE SCALE GENOMIC DNA]</scope>
    <source>
        <strain evidence="1 2">FGD1</strain>
    </source>
</reference>
<proteinExistence type="predicted"/>
<evidence type="ECO:0000313" key="2">
    <source>
        <dbReference type="Proteomes" id="UP000465810"/>
    </source>
</evidence>
<dbReference type="AlphaFoldDB" id="A0A7X4GDM5"/>